<evidence type="ECO:0000313" key="2">
    <source>
        <dbReference type="EMBL" id="CAG8789450.1"/>
    </source>
</evidence>
<accession>A0A9N9P5L3</accession>
<evidence type="ECO:0000313" key="3">
    <source>
        <dbReference type="Proteomes" id="UP000789405"/>
    </source>
</evidence>
<keyword evidence="1" id="KW-0812">Transmembrane</keyword>
<name>A0A9N9P5L3_9GLOM</name>
<organism evidence="2 3">
    <name type="scientific">Dentiscutata erythropus</name>
    <dbReference type="NCBI Taxonomy" id="1348616"/>
    <lineage>
        <taxon>Eukaryota</taxon>
        <taxon>Fungi</taxon>
        <taxon>Fungi incertae sedis</taxon>
        <taxon>Mucoromycota</taxon>
        <taxon>Glomeromycotina</taxon>
        <taxon>Glomeromycetes</taxon>
        <taxon>Diversisporales</taxon>
        <taxon>Gigasporaceae</taxon>
        <taxon>Dentiscutata</taxon>
    </lineage>
</organism>
<reference evidence="2" key="1">
    <citation type="submission" date="2021-06" db="EMBL/GenBank/DDBJ databases">
        <authorList>
            <person name="Kallberg Y."/>
            <person name="Tangrot J."/>
            <person name="Rosling A."/>
        </authorList>
    </citation>
    <scope>NUCLEOTIDE SEQUENCE</scope>
    <source>
        <strain evidence="2">MA453B</strain>
    </source>
</reference>
<comment type="caution">
    <text evidence="2">The sequence shown here is derived from an EMBL/GenBank/DDBJ whole genome shotgun (WGS) entry which is preliminary data.</text>
</comment>
<feature type="non-terminal residue" evidence="2">
    <location>
        <position position="260"/>
    </location>
</feature>
<keyword evidence="1" id="KW-1133">Transmembrane helix</keyword>
<gene>
    <name evidence="2" type="ORF">DERYTH_LOCUS21106</name>
</gene>
<sequence>WTVNSVEVSKKFRIYQMNLLISIKEGRKKLTWNDTIEILALLSIMIMCFLCPYSTFTTSEWIKVLDSNPYKVTNPILTSSLTTSLYEATHNFSLGLNSKFTNNNESDELWEKANRIFNNMKEDAHQDISVDPCIVDDITVLNSEIKPLGCSPLKAKKDFIKVHLKGKKSINQFYEKGGPRKALAFLNIADTIESFFIDLEYDGIYRSWPILKNKIATDEGSLPLMVLTFSHFLKLEQFVCEIANEYESRPSPGSYTTATD</sequence>
<dbReference type="OrthoDB" id="2439449at2759"/>
<proteinExistence type="predicted"/>
<feature type="transmembrane region" description="Helical" evidence="1">
    <location>
        <begin position="36"/>
        <end position="56"/>
    </location>
</feature>
<dbReference type="EMBL" id="CAJVPY010026251">
    <property type="protein sequence ID" value="CAG8789450.1"/>
    <property type="molecule type" value="Genomic_DNA"/>
</dbReference>
<keyword evidence="3" id="KW-1185">Reference proteome</keyword>
<protein>
    <submittedName>
        <fullName evidence="2">8503_t:CDS:1</fullName>
    </submittedName>
</protein>
<keyword evidence="1" id="KW-0472">Membrane</keyword>
<dbReference type="Proteomes" id="UP000789405">
    <property type="component" value="Unassembled WGS sequence"/>
</dbReference>
<evidence type="ECO:0000256" key="1">
    <source>
        <dbReference type="SAM" id="Phobius"/>
    </source>
</evidence>
<dbReference type="AlphaFoldDB" id="A0A9N9P5L3"/>